<reference evidence="2" key="2">
    <citation type="submission" date="2020-08" db="EMBL/GenBank/DDBJ databases">
        <authorList>
            <person name="Shumante A."/>
            <person name="Zimin A.V."/>
            <person name="Puiu D."/>
            <person name="Salzberg S.L."/>
        </authorList>
    </citation>
    <scope>NUCLEOTIDE SEQUENCE</scope>
    <source>
        <strain evidence="2">WC2-LM</strain>
        <tissue evidence="2">Liver</tissue>
    </source>
</reference>
<sequence>MRSWAACLLTLIPLRAHPRRSTLRLGVRKQLYGSQEPRVLRDAVFLSPAIPSYMATEQNPQKSPEGVVAPGSGAEGAPLTRRKSKKERGLRGSHKGSSGEQTSVQGPEAPGNSKNPSKTGEGQGGPPLTSRRQSHRHRPDPQQDAAQRTYGPLLNRIFGKVRGLGRAEGLEDVGGDSYPLGSALLAPKYLGPLLLLLQTWGLRPAGAVGRARLQSWGSVEPTQGARGTE</sequence>
<evidence type="ECO:0000256" key="1">
    <source>
        <dbReference type="SAM" id="MobiDB-lite"/>
    </source>
</evidence>
<dbReference type="Proteomes" id="UP000662637">
    <property type="component" value="Unassembled WGS sequence"/>
</dbReference>
<evidence type="ECO:0000313" key="3">
    <source>
        <dbReference type="EMBL" id="VTJ51147.1"/>
    </source>
</evidence>
<proteinExistence type="predicted"/>
<dbReference type="Proteomes" id="UP000335636">
    <property type="component" value="Unassembled WGS sequence"/>
</dbReference>
<evidence type="ECO:0000313" key="2">
    <source>
        <dbReference type="EMBL" id="KAF7467678.1"/>
    </source>
</evidence>
<dbReference type="AlphaFoldDB" id="A0A5E4A1N9"/>
<dbReference type="EMBL" id="WJEC01007802">
    <property type="protein sequence ID" value="KAF7467678.1"/>
    <property type="molecule type" value="Genomic_DNA"/>
</dbReference>
<accession>A0A5E4A1N9</accession>
<dbReference type="EMBL" id="CABDUW010000002">
    <property type="protein sequence ID" value="VTJ51147.1"/>
    <property type="molecule type" value="Genomic_DNA"/>
</dbReference>
<gene>
    <name evidence="2" type="ORF">GHT09_001128</name>
    <name evidence="3" type="ORF">MONAX_5E017621</name>
</gene>
<organism evidence="3 4">
    <name type="scientific">Marmota monax</name>
    <name type="common">Woodchuck</name>
    <dbReference type="NCBI Taxonomy" id="9995"/>
    <lineage>
        <taxon>Eukaryota</taxon>
        <taxon>Metazoa</taxon>
        <taxon>Chordata</taxon>
        <taxon>Craniata</taxon>
        <taxon>Vertebrata</taxon>
        <taxon>Euteleostomi</taxon>
        <taxon>Mammalia</taxon>
        <taxon>Eutheria</taxon>
        <taxon>Euarchontoglires</taxon>
        <taxon>Glires</taxon>
        <taxon>Rodentia</taxon>
        <taxon>Sciuromorpha</taxon>
        <taxon>Sciuridae</taxon>
        <taxon>Xerinae</taxon>
        <taxon>Marmotini</taxon>
        <taxon>Marmota</taxon>
    </lineage>
</organism>
<feature type="region of interest" description="Disordered" evidence="1">
    <location>
        <begin position="55"/>
        <end position="152"/>
    </location>
</feature>
<feature type="compositionally biased region" description="Polar residues" evidence="1">
    <location>
        <begin position="95"/>
        <end position="105"/>
    </location>
</feature>
<evidence type="ECO:0000313" key="4">
    <source>
        <dbReference type="Proteomes" id="UP000335636"/>
    </source>
</evidence>
<keyword evidence="4" id="KW-1185">Reference proteome</keyword>
<feature type="compositionally biased region" description="Basic residues" evidence="1">
    <location>
        <begin position="80"/>
        <end position="94"/>
    </location>
</feature>
<name>A0A5E4A1N9_MARMO</name>
<reference evidence="3 4" key="1">
    <citation type="submission" date="2019-04" db="EMBL/GenBank/DDBJ databases">
        <authorList>
            <person name="Alioto T."/>
            <person name="Alioto T."/>
        </authorList>
    </citation>
    <scope>NUCLEOTIDE SEQUENCE [LARGE SCALE GENOMIC DNA]</scope>
</reference>
<protein>
    <submittedName>
        <fullName evidence="3">Uncharacterized protein</fullName>
    </submittedName>
</protein>